<dbReference type="SUPFAM" id="SSF52540">
    <property type="entry name" value="P-loop containing nucleoside triphosphate hydrolases"/>
    <property type="match status" value="1"/>
</dbReference>
<feature type="region of interest" description="Disordered" evidence="1">
    <location>
        <begin position="1671"/>
        <end position="1697"/>
    </location>
</feature>
<evidence type="ECO:0000313" key="5">
    <source>
        <dbReference type="EMBL" id="OHV20286.1"/>
    </source>
</evidence>
<dbReference type="RefSeq" id="WP_071066881.1">
    <property type="nucleotide sequence ID" value="NZ_MAXA01000268.1"/>
</dbReference>
<organism evidence="5 6">
    <name type="scientific">Parafrankia soli</name>
    <dbReference type="NCBI Taxonomy" id="2599596"/>
    <lineage>
        <taxon>Bacteria</taxon>
        <taxon>Bacillati</taxon>
        <taxon>Actinomycetota</taxon>
        <taxon>Actinomycetes</taxon>
        <taxon>Frankiales</taxon>
        <taxon>Frankiaceae</taxon>
        <taxon>Parafrankia</taxon>
    </lineage>
</organism>
<evidence type="ECO:0000259" key="2">
    <source>
        <dbReference type="Pfam" id="PF13086"/>
    </source>
</evidence>
<dbReference type="Pfam" id="PF18741">
    <property type="entry name" value="MTES_1575"/>
    <property type="match status" value="1"/>
</dbReference>
<keyword evidence="6" id="KW-1185">Reference proteome</keyword>
<dbReference type="InterPro" id="IPR047187">
    <property type="entry name" value="SF1_C_Upf1"/>
</dbReference>
<dbReference type="OrthoDB" id="9757917at2"/>
<keyword evidence="5" id="KW-0547">Nucleotide-binding</keyword>
<dbReference type="SUPFAM" id="SSF52980">
    <property type="entry name" value="Restriction endonuclease-like"/>
    <property type="match status" value="1"/>
</dbReference>
<feature type="compositionally biased region" description="Basic and acidic residues" evidence="1">
    <location>
        <begin position="1671"/>
        <end position="1683"/>
    </location>
</feature>
<dbReference type="PANTHER" id="PTHR10887:SF495">
    <property type="entry name" value="HELICASE SENATAXIN ISOFORM X1-RELATED"/>
    <property type="match status" value="1"/>
</dbReference>
<dbReference type="GO" id="GO:0004386">
    <property type="term" value="F:helicase activity"/>
    <property type="evidence" value="ECO:0007669"/>
    <property type="project" value="UniProtKB-KW"/>
</dbReference>
<name>A0A1S1PG83_9ACTN</name>
<keyword evidence="5" id="KW-0067">ATP-binding</keyword>
<reference evidence="6" key="1">
    <citation type="submission" date="2016-07" db="EMBL/GenBank/DDBJ databases">
        <title>Frankia sp. NRRL B-16219 Genome sequencing.</title>
        <authorList>
            <person name="Ghodhbane-Gtari F."/>
            <person name="Swanson E."/>
            <person name="Gueddou A."/>
            <person name="Louati M."/>
            <person name="Nouioui I."/>
            <person name="Hezbri K."/>
            <person name="Abebe-Akele F."/>
            <person name="Simpson S."/>
            <person name="Morris K."/>
            <person name="Thomas K."/>
            <person name="Gtari M."/>
            <person name="Tisa L.S."/>
        </authorList>
    </citation>
    <scope>NUCLEOTIDE SEQUENCE [LARGE SCALE GENOMIC DNA]</scope>
    <source>
        <strain evidence="6">NRRL B-16219</strain>
    </source>
</reference>
<feature type="region of interest" description="Disordered" evidence="1">
    <location>
        <begin position="1478"/>
        <end position="1569"/>
    </location>
</feature>
<dbReference type="Pfam" id="PF13087">
    <property type="entry name" value="AAA_12"/>
    <property type="match status" value="1"/>
</dbReference>
<keyword evidence="5" id="KW-0378">Hydrolase</keyword>
<dbReference type="Proteomes" id="UP000179769">
    <property type="component" value="Unassembled WGS sequence"/>
</dbReference>
<feature type="region of interest" description="Disordered" evidence="1">
    <location>
        <begin position="1712"/>
        <end position="1733"/>
    </location>
</feature>
<dbReference type="PANTHER" id="PTHR10887">
    <property type="entry name" value="DNA2/NAM7 HELICASE FAMILY"/>
    <property type="match status" value="1"/>
</dbReference>
<dbReference type="InterPro" id="IPR045055">
    <property type="entry name" value="DNA2/NAM7-like"/>
</dbReference>
<sequence>MSALDLVKSRSLRLLDYLAALATDLRGAPRRRLAEYTPVPVLPRDVPVHAAVRLGPGETRASWLEVGKVAAPEPPRVPRELYPYIGGVEVLPDAPPALPVDLPERAAGRGEDPAAVTRAHARWVHDSWQPWAAPARAAHAARQLYERLFDLRLRHAADTAGLQLVWGHSVLSWQPAAAGGEQVIVEHPLLVTPVQVEVDQDTGLIRVSPDGSTVLETDPVRGLEAPELRSLPGLRDRLRADPPDVWDPAELAEIHDQLVAPLGLDAAVLPGPDLPPPGPDARVVDTWVLFLRPRPATGARFYSELREAMAELDFLPEAVAAVVAPDALVTEALEEARGEFAGGGNPDPISGGADDGWAATGARLLMPLPTNDDQERVATQLATSRGVTVQGPPGTGKSHTIANLVCHLVAHGRRVLVTAQDEQALVVLREKIPAELRHLSVAVLGSSQADIEELRASVVEIQAAVADVDLRAETRQVAGLAAELDAVRSRTRALELELVELLRGEEHEFELPHGRARAADVSEWLARNEHELGLVPDRLDPVAPPPLRPGELVDLVALARQISPEEAAAAGRPLPDPTALPGATPLSALFQRLDELGSGVAEAERAGLTAIAVDQLGEAGLARLRAETLAGVAALRAVEEPWLVALRDQCASSPRLADFWRGQAAELAAAVTALHALRVRVFGHTAQVPGGDPRDQLRLLGELRERLAGGRGLPRFGGRELREFAERLIVDGYPAKTVADLDIAAAVIEGRVRSAAALTRHADMAVQLGAPPLAEGPGGGGEAGVFAALPALDAVSSAMAAALTWDSGPGPALAGRLRALFPALPVRPTSSDLLRHAELLELAGARIAQRAAETELADLAELLRIGRHTPEASVLWSELTDALRSRDLDAWARALEESARLRALRPAAHRRAELAERLATVAPRWAGLILADLGDPTTCGDPEQLAGLWRWRQAETWLDDLHSGADVPALQRRLDDATESVRRLVLEVARRSARLALANNLGPEQRQALTGWVQALSRIGKGTGRFAGRWRAEARGHMTEAMGAVPIWIMPIHRVMESFDPRVNDPFDVVIVDESSQCDVLSLGVLSLGRKAVVVGDDQQTSPSAVGIPRDRVFALIEDHLPDVAHRSLLDVEASLYDTATRVFPRTVVLKEHFRCLPEIIGFSNRFYDHQILPLRETPEVTVGPALRPVRVAGGGRAPGRFGDANAVEAAAVVDQIVDCCADPAYDGMTFGVVTLLGAGQPRLIEHSLVEKLGEEEYVRRRIRVGDPYQFQGDERDVIFVSVVADDNRSAATRRRDMQRVNVAASRARDQLWVFHTVAAETLRDDDVRRQLIEYMYAARAPDEVARLQDLCESEFERAVLREILARGFRVRPQHPVGRFRIDLVIEGESARIAVECDGDRYHGPEQWEADLRRQRILERLGWTFWRIRGSEFYRHPARTLDGLWQRLDQMGIRPAPASPTPPDPAEEMRWTPLAPTVPTVPTARIAPDTQPNAGSPDAPTAPLRPAGPGTPPDSTGPGGSGIADLGTPGVPPGVPYQRPEPPGESTATGPAHPGPSRTGPPVGAGDAVPDGYRHAGWVRPEEAEAVLTALALARDVPVGATGGRARIVAIDPCDLLLAHPELAASGSGGGEVEPQPGAAVLLRPRAGPNAGGRRITWLTEREARAVLRAADRRRDQPVDLSDRAPTGPGGSTRAGLVQYFPEESDVARRYGSVTRLLRAEPAGGRPPRPGRP</sequence>
<dbReference type="EMBL" id="MAXA01000268">
    <property type="protein sequence ID" value="OHV20286.1"/>
    <property type="molecule type" value="Genomic_DNA"/>
</dbReference>
<dbReference type="Pfam" id="PF13086">
    <property type="entry name" value="AAA_11"/>
    <property type="match status" value="1"/>
</dbReference>
<protein>
    <submittedName>
        <fullName evidence="5">DNA helicase</fullName>
    </submittedName>
</protein>
<dbReference type="InterPro" id="IPR041677">
    <property type="entry name" value="DNA2/NAM7_AAA_11"/>
</dbReference>
<feature type="domain" description="Restriction endonuclease type II-like" evidence="4">
    <location>
        <begin position="1356"/>
        <end position="1448"/>
    </location>
</feature>
<dbReference type="Gene3D" id="3.40.50.300">
    <property type="entry name" value="P-loop containing nucleotide triphosphate hydrolases"/>
    <property type="match status" value="3"/>
</dbReference>
<proteinExistence type="predicted"/>
<evidence type="ECO:0000256" key="1">
    <source>
        <dbReference type="SAM" id="MobiDB-lite"/>
    </source>
</evidence>
<dbReference type="InterPro" id="IPR041679">
    <property type="entry name" value="DNA2/NAM7-like_C"/>
</dbReference>
<dbReference type="InterPro" id="IPR011335">
    <property type="entry name" value="Restrct_endonuc-II-like"/>
</dbReference>
<comment type="caution">
    <text evidence="5">The sequence shown here is derived from an EMBL/GenBank/DDBJ whole genome shotgun (WGS) entry which is preliminary data.</text>
</comment>
<dbReference type="InterPro" id="IPR049468">
    <property type="entry name" value="Restrct_endonuc-II-like_dom"/>
</dbReference>
<evidence type="ECO:0000259" key="4">
    <source>
        <dbReference type="Pfam" id="PF18741"/>
    </source>
</evidence>
<gene>
    <name evidence="5" type="ORF">BBK14_08650</name>
</gene>
<feature type="domain" description="DNA2/NAM7 helicase helicase" evidence="2">
    <location>
        <begin position="370"/>
        <end position="462"/>
    </location>
</feature>
<keyword evidence="5" id="KW-0347">Helicase</keyword>
<evidence type="ECO:0000259" key="3">
    <source>
        <dbReference type="Pfam" id="PF13087"/>
    </source>
</evidence>
<dbReference type="CDD" id="cd18808">
    <property type="entry name" value="SF1_C_Upf1"/>
    <property type="match status" value="1"/>
</dbReference>
<dbReference type="InterPro" id="IPR027417">
    <property type="entry name" value="P-loop_NTPase"/>
</dbReference>
<dbReference type="Gene3D" id="3.40.960.10">
    <property type="entry name" value="VSR Endonuclease"/>
    <property type="match status" value="1"/>
</dbReference>
<feature type="compositionally biased region" description="Pro residues" evidence="1">
    <location>
        <begin position="1530"/>
        <end position="1543"/>
    </location>
</feature>
<accession>A0A1S1PG83</accession>
<feature type="domain" description="DNA2/NAM7 helicase-like C-terminal" evidence="3">
    <location>
        <begin position="1137"/>
        <end position="1315"/>
    </location>
</feature>
<evidence type="ECO:0000313" key="6">
    <source>
        <dbReference type="Proteomes" id="UP000179769"/>
    </source>
</evidence>